<protein>
    <submittedName>
        <fullName evidence="2">DUF1071 domain-containing protein</fullName>
    </submittedName>
</protein>
<dbReference type="Proteomes" id="UP000561326">
    <property type="component" value="Unassembled WGS sequence"/>
</dbReference>
<accession>A0A848CWY9</accession>
<dbReference type="Pfam" id="PF06378">
    <property type="entry name" value="SSAP_Sak"/>
    <property type="match status" value="1"/>
</dbReference>
<dbReference type="InterPro" id="IPR009425">
    <property type="entry name" value="DSRM_SSAP"/>
</dbReference>
<dbReference type="RefSeq" id="WP_168976078.1">
    <property type="nucleotide sequence ID" value="NZ_JABAGO010000042.1"/>
</dbReference>
<dbReference type="EMBL" id="JABAGO010000042">
    <property type="protein sequence ID" value="NMF00264.1"/>
    <property type="molecule type" value="Genomic_DNA"/>
</dbReference>
<dbReference type="AlphaFoldDB" id="A0A848CWY9"/>
<reference evidence="2 3" key="1">
    <citation type="submission" date="2020-04" db="EMBL/GenBank/DDBJ databases">
        <authorList>
            <person name="Hitch T.C.A."/>
            <person name="Wylensek D."/>
            <person name="Clavel T."/>
        </authorList>
    </citation>
    <scope>NUCLEOTIDE SEQUENCE [LARGE SCALE GENOMIC DNA]</scope>
    <source>
        <strain evidence="2 3">WB01_D5_05</strain>
    </source>
</reference>
<comment type="caution">
    <text evidence="2">The sequence shown here is derived from an EMBL/GenBank/DDBJ whole genome shotgun (WGS) entry which is preliminary data.</text>
</comment>
<sequence>MAKIDVGKYIEKKGGFNYLSWAWAVDYLRRQDPTATWEIIRFDGKPFMKTECGYFVEVAVTCHGVTLSQVHPVLDNRNKPIEKPNAFQINTSIQRCLAKAIALHGLGLYIYQGEDLPEIEMPSITDSIREKWAQIGGKPDVLERWFGNQVQEGKTIIQIEQFLDEKIEEKKGA</sequence>
<proteinExistence type="predicted"/>
<evidence type="ECO:0000259" key="1">
    <source>
        <dbReference type="Pfam" id="PF06378"/>
    </source>
</evidence>
<name>A0A848CWY9_ANEAE</name>
<evidence type="ECO:0000313" key="2">
    <source>
        <dbReference type="EMBL" id="NMF00264.1"/>
    </source>
</evidence>
<feature type="domain" description="SSAP RNA binding" evidence="1">
    <location>
        <begin position="2"/>
        <end position="124"/>
    </location>
</feature>
<evidence type="ECO:0000313" key="3">
    <source>
        <dbReference type="Proteomes" id="UP000561326"/>
    </source>
</evidence>
<organism evidence="2 3">
    <name type="scientific">Aneurinibacillus aneurinilyticus</name>
    <name type="common">Bacillus aneurinolyticus</name>
    <dbReference type="NCBI Taxonomy" id="1391"/>
    <lineage>
        <taxon>Bacteria</taxon>
        <taxon>Bacillati</taxon>
        <taxon>Bacillota</taxon>
        <taxon>Bacilli</taxon>
        <taxon>Bacillales</taxon>
        <taxon>Paenibacillaceae</taxon>
        <taxon>Aneurinibacillus group</taxon>
        <taxon>Aneurinibacillus</taxon>
    </lineage>
</organism>
<gene>
    <name evidence="2" type="ORF">HF838_18715</name>
</gene>